<evidence type="ECO:0000313" key="3">
    <source>
        <dbReference type="EMBL" id="GMM50588.1"/>
    </source>
</evidence>
<feature type="compositionally biased region" description="Basic and acidic residues" evidence="2">
    <location>
        <begin position="33"/>
        <end position="52"/>
    </location>
</feature>
<protein>
    <recommendedName>
        <fullName evidence="5">DDT domain-containing protein</fullName>
    </recommendedName>
</protein>
<evidence type="ECO:0000313" key="4">
    <source>
        <dbReference type="Proteomes" id="UP001362899"/>
    </source>
</evidence>
<proteinExistence type="predicted"/>
<feature type="compositionally biased region" description="Low complexity" evidence="2">
    <location>
        <begin position="536"/>
        <end position="550"/>
    </location>
</feature>
<reference evidence="3 4" key="1">
    <citation type="journal article" date="2023" name="Elife">
        <title>Identification of key yeast species and microbe-microbe interactions impacting larval growth of Drosophila in the wild.</title>
        <authorList>
            <person name="Mure A."/>
            <person name="Sugiura Y."/>
            <person name="Maeda R."/>
            <person name="Honda K."/>
            <person name="Sakurai N."/>
            <person name="Takahashi Y."/>
            <person name="Watada M."/>
            <person name="Katoh T."/>
            <person name="Gotoh A."/>
            <person name="Gotoh Y."/>
            <person name="Taniguchi I."/>
            <person name="Nakamura K."/>
            <person name="Hayashi T."/>
            <person name="Katayama T."/>
            <person name="Uemura T."/>
            <person name="Hattori Y."/>
        </authorList>
    </citation>
    <scope>NUCLEOTIDE SEQUENCE [LARGE SCALE GENOMIC DNA]</scope>
    <source>
        <strain evidence="3 4">SB-73</strain>
    </source>
</reference>
<feature type="region of interest" description="Disordered" evidence="2">
    <location>
        <begin position="1"/>
        <end position="91"/>
    </location>
</feature>
<feature type="region of interest" description="Disordered" evidence="2">
    <location>
        <begin position="533"/>
        <end position="573"/>
    </location>
</feature>
<evidence type="ECO:0000256" key="1">
    <source>
        <dbReference type="SAM" id="Coils"/>
    </source>
</evidence>
<evidence type="ECO:0000256" key="2">
    <source>
        <dbReference type="SAM" id="MobiDB-lite"/>
    </source>
</evidence>
<feature type="compositionally biased region" description="Basic and acidic residues" evidence="2">
    <location>
        <begin position="461"/>
        <end position="483"/>
    </location>
</feature>
<feature type="compositionally biased region" description="Polar residues" evidence="2">
    <location>
        <begin position="1"/>
        <end position="32"/>
    </location>
</feature>
<dbReference type="Proteomes" id="UP001362899">
    <property type="component" value="Unassembled WGS sequence"/>
</dbReference>
<feature type="coiled-coil region" evidence="1">
    <location>
        <begin position="339"/>
        <end position="366"/>
    </location>
</feature>
<name>A0AAV5RHG6_STABA</name>
<keyword evidence="4" id="KW-1185">Reference proteome</keyword>
<sequence>MNAQTSSEMANDLVSSTSGSNVETVDNNINDSTTKDAKSIDTADEPKTESSDPAKVSPQKSNPYANVVPDRFISASERRSERLRNQSARQAEARKIKLVRAEAEAAAAKARSAAARKGAETRRRAGLALEESRKMKVESGKPKSRKRMMVKLQYANPEPAPEFHLVNLDVSTEIFWLRTALREFFLRFDKLCRIPARYASQLNALDAEWTSDMYKTSILSMLKLLQNDYQPPNPALVQCLASIESLPVDEGSNDNDSDIENVSENEEYKPKTIWDCVRIFIRSFPSYQLSPPVPDPVDGTDLTEKQKLLLLRELQYLCLATETIRVTIQADSEQLKALEKSSQEEVKKIQLRLKEQNQKLLKLKKVDKAVYQDRIESAQKSAQNRTFKAQQQVYQKVHKFNMRTLPIAEDTAGNKFWSLQYKSAAFSDWGAWILCDMKTDPVSKRQWERTFAQEIDRVTQGRDKMFNEKKEAKKNSRKLKSEQQDSNANEVSAPSTSGVDTAESNSNDIPQPVKPEPSAEIEVATTETNAVKKELNTSNNNTTSSNNTSSEAQPRRKYPKMNVPPMPKPIGPRLFTVRGKQDIEMLAQWMSQQPGVDDKMPQDIIDVGKFLSEE</sequence>
<organism evidence="3 4">
    <name type="scientific">Starmerella bacillaris</name>
    <name type="common">Yeast</name>
    <name type="synonym">Candida zemplinina</name>
    <dbReference type="NCBI Taxonomy" id="1247836"/>
    <lineage>
        <taxon>Eukaryota</taxon>
        <taxon>Fungi</taxon>
        <taxon>Dikarya</taxon>
        <taxon>Ascomycota</taxon>
        <taxon>Saccharomycotina</taxon>
        <taxon>Dipodascomycetes</taxon>
        <taxon>Dipodascales</taxon>
        <taxon>Trichomonascaceae</taxon>
        <taxon>Starmerella</taxon>
    </lineage>
</organism>
<evidence type="ECO:0008006" key="5">
    <source>
        <dbReference type="Google" id="ProtNLM"/>
    </source>
</evidence>
<comment type="caution">
    <text evidence="3">The sequence shown here is derived from an EMBL/GenBank/DDBJ whole genome shotgun (WGS) entry which is preliminary data.</text>
</comment>
<gene>
    <name evidence="3" type="ORF">DASB73_015460</name>
</gene>
<feature type="region of interest" description="Disordered" evidence="2">
    <location>
        <begin position="461"/>
        <end position="520"/>
    </location>
</feature>
<feature type="compositionally biased region" description="Polar residues" evidence="2">
    <location>
        <begin position="484"/>
        <end position="509"/>
    </location>
</feature>
<dbReference type="AlphaFoldDB" id="A0AAV5RHG6"/>
<accession>A0AAV5RHG6</accession>
<dbReference type="EMBL" id="BTGC01000003">
    <property type="protein sequence ID" value="GMM50588.1"/>
    <property type="molecule type" value="Genomic_DNA"/>
</dbReference>
<keyword evidence="1" id="KW-0175">Coiled coil</keyword>